<name>A0ABV1NAE7_9GAMM</name>
<evidence type="ECO:0000313" key="2">
    <source>
        <dbReference type="EMBL" id="MEQ6889686.1"/>
    </source>
</evidence>
<dbReference type="Proteomes" id="UP001472978">
    <property type="component" value="Unassembled WGS sequence"/>
</dbReference>
<accession>A0ABV1NAE7</accession>
<gene>
    <name evidence="2" type="ORF">ABE957_13485</name>
</gene>
<reference evidence="2 3" key="1">
    <citation type="submission" date="2024-05" db="EMBL/GenBank/DDBJ databases">
        <title>Halomonas sp. CS7 16S ribosomal RNA gene Genome sequencing and assembly.</title>
        <authorList>
            <person name="Yook S."/>
        </authorList>
    </citation>
    <scope>NUCLEOTIDE SEQUENCE [LARGE SCALE GENOMIC DNA]</scope>
    <source>
        <strain evidence="2 3">CS7</strain>
    </source>
</reference>
<keyword evidence="3" id="KW-1185">Reference proteome</keyword>
<proteinExistence type="predicted"/>
<dbReference type="RefSeq" id="WP_349759200.1">
    <property type="nucleotide sequence ID" value="NZ_JBEGCI010000012.1"/>
</dbReference>
<protein>
    <submittedName>
        <fullName evidence="2">PilX N-terminal domain-containing pilus assembly protein</fullName>
    </submittedName>
</protein>
<dbReference type="Pfam" id="PF14341">
    <property type="entry name" value="PilX_N"/>
    <property type="match status" value="1"/>
</dbReference>
<dbReference type="EMBL" id="JBEGCI010000012">
    <property type="protein sequence ID" value="MEQ6889686.1"/>
    <property type="molecule type" value="Genomic_DNA"/>
</dbReference>
<dbReference type="InterPro" id="IPR025746">
    <property type="entry name" value="PilX_N_dom"/>
</dbReference>
<sequence length="417" mass="44807">MHKTQAGAALIVSLVLLTVALLLGVSSMQASRLQEAMAGNQRALETAQMASESGTSKFYSWLRGQTSWPSDLSSVPWNNGDVGTVGDYAMYQAEAICWGPESDDTICGSLSAEHVKVTMQGYPRNRPEISATIVSRYKKLPTPPYSAAYTCFDIYCSDTVSGNAELTGEDYHVPEVFDCQGNACIASPDSDGKLEYDAYYPDVHSDDHPSSDECLSYESGTASDGTAYTVCDNQYYGSNELYGGQAQWYDFLDFVSSSGYDVELHDGDSLDFNVGGRGDYDSTMSDSQLEDSGFWGTVTPRFIEVIDGAEVTVSASTNTLGVIVVRDGAVLDYHGTSTHEGVIIIEPGGTLKFSSGNPQVYGGIVALQSVNSEGEIVTGSLELSGNMGVHYSSAAWKLLYQGGKGVRLVAWYEDVSQ</sequence>
<evidence type="ECO:0000259" key="1">
    <source>
        <dbReference type="Pfam" id="PF14341"/>
    </source>
</evidence>
<organism evidence="2 3">
    <name type="scientific">Halomonas pelophila</name>
    <dbReference type="NCBI Taxonomy" id="3151122"/>
    <lineage>
        <taxon>Bacteria</taxon>
        <taxon>Pseudomonadati</taxon>
        <taxon>Pseudomonadota</taxon>
        <taxon>Gammaproteobacteria</taxon>
        <taxon>Oceanospirillales</taxon>
        <taxon>Halomonadaceae</taxon>
        <taxon>Halomonas</taxon>
    </lineage>
</organism>
<comment type="caution">
    <text evidence="2">The sequence shown here is derived from an EMBL/GenBank/DDBJ whole genome shotgun (WGS) entry which is preliminary data.</text>
</comment>
<evidence type="ECO:0000313" key="3">
    <source>
        <dbReference type="Proteomes" id="UP001472978"/>
    </source>
</evidence>
<feature type="domain" description="Type 4 fimbrial biogenesis protein PilX N-terminal" evidence="1">
    <location>
        <begin position="6"/>
        <end position="54"/>
    </location>
</feature>